<evidence type="ECO:0000313" key="2">
    <source>
        <dbReference type="EMBL" id="MFD1048157.1"/>
    </source>
</evidence>
<organism evidence="2 3">
    <name type="scientific">Kibdelosporangium lantanae</name>
    <dbReference type="NCBI Taxonomy" id="1497396"/>
    <lineage>
        <taxon>Bacteria</taxon>
        <taxon>Bacillati</taxon>
        <taxon>Actinomycetota</taxon>
        <taxon>Actinomycetes</taxon>
        <taxon>Pseudonocardiales</taxon>
        <taxon>Pseudonocardiaceae</taxon>
        <taxon>Kibdelosporangium</taxon>
    </lineage>
</organism>
<dbReference type="InterPro" id="IPR008979">
    <property type="entry name" value="Galactose-bd-like_sf"/>
</dbReference>
<dbReference type="SUPFAM" id="SSF49785">
    <property type="entry name" value="Galactose-binding domain-like"/>
    <property type="match status" value="1"/>
</dbReference>
<dbReference type="InterPro" id="IPR013222">
    <property type="entry name" value="Glyco_hyd_98_carb-bd"/>
</dbReference>
<evidence type="ECO:0000313" key="3">
    <source>
        <dbReference type="Proteomes" id="UP001597045"/>
    </source>
</evidence>
<gene>
    <name evidence="2" type="ORF">ACFQ1S_22745</name>
</gene>
<dbReference type="EMBL" id="JBHTIS010001433">
    <property type="protein sequence ID" value="MFD1048157.1"/>
    <property type="molecule type" value="Genomic_DNA"/>
</dbReference>
<dbReference type="Gene3D" id="2.60.120.1060">
    <property type="entry name" value="NPCBM/NEW2 domain"/>
    <property type="match status" value="1"/>
</dbReference>
<keyword evidence="3" id="KW-1185">Reference proteome</keyword>
<dbReference type="Pfam" id="PF08305">
    <property type="entry name" value="NPCBM"/>
    <property type="match status" value="1"/>
</dbReference>
<reference evidence="3" key="1">
    <citation type="journal article" date="2019" name="Int. J. Syst. Evol. Microbiol.">
        <title>The Global Catalogue of Microorganisms (GCM) 10K type strain sequencing project: providing services to taxonomists for standard genome sequencing and annotation.</title>
        <authorList>
            <consortium name="The Broad Institute Genomics Platform"/>
            <consortium name="The Broad Institute Genome Sequencing Center for Infectious Disease"/>
            <person name="Wu L."/>
            <person name="Ma J."/>
        </authorList>
    </citation>
    <scope>NUCLEOTIDE SEQUENCE [LARGE SCALE GENOMIC DNA]</scope>
    <source>
        <strain evidence="3">JCM 31486</strain>
    </source>
</reference>
<proteinExistence type="predicted"/>
<feature type="domain" description="Glycosyl hydrolase family 98 putative carbohydrate-binding module" evidence="1">
    <location>
        <begin position="2"/>
        <end position="109"/>
    </location>
</feature>
<comment type="caution">
    <text evidence="2">The sequence shown here is derived from an EMBL/GenBank/DDBJ whole genome shotgun (WGS) entry which is preliminary data.</text>
</comment>
<dbReference type="InterPro" id="IPR038637">
    <property type="entry name" value="NPCBM_sf"/>
</dbReference>
<name>A0ABW3MDU2_9PSEU</name>
<dbReference type="Proteomes" id="UP001597045">
    <property type="component" value="Unassembled WGS sequence"/>
</dbReference>
<accession>A0ABW3MDU2</accession>
<dbReference type="SMART" id="SM00776">
    <property type="entry name" value="NPCBM"/>
    <property type="match status" value="1"/>
</dbReference>
<protein>
    <submittedName>
        <fullName evidence="2">NPCBM/NEW2 domain-containing protein</fullName>
    </submittedName>
</protein>
<feature type="non-terminal residue" evidence="2">
    <location>
        <position position="1"/>
    </location>
</feature>
<sequence length="110" mass="11034">TVLTVGGVRYPKGIGAHAESTIVIPVNGACHGIDGVAGVDAETGSAGSVTFEIVADGTSVYTSPVVTSGQSVTFGVPLNRPTTVSLLIHATADGNTSDHADWANPRLSCD</sequence>
<evidence type="ECO:0000259" key="1">
    <source>
        <dbReference type="SMART" id="SM00776"/>
    </source>
</evidence>